<evidence type="ECO:0000313" key="3">
    <source>
        <dbReference type="EMBL" id="CAF4027166.1"/>
    </source>
</evidence>
<dbReference type="GO" id="GO:0099604">
    <property type="term" value="F:ligand-gated calcium channel activity"/>
    <property type="evidence" value="ECO:0007669"/>
    <property type="project" value="TreeGrafter"/>
</dbReference>
<name>A0A819Q824_9BILA</name>
<dbReference type="InterPro" id="IPR050927">
    <property type="entry name" value="TRPM"/>
</dbReference>
<proteinExistence type="predicted"/>
<evidence type="ECO:0000313" key="2">
    <source>
        <dbReference type="EMBL" id="CAF1481133.1"/>
    </source>
</evidence>
<dbReference type="EMBL" id="CAJNOT010006055">
    <property type="protein sequence ID" value="CAF1481133.1"/>
    <property type="molecule type" value="Genomic_DNA"/>
</dbReference>
<accession>A0A819Q824</accession>
<gene>
    <name evidence="3" type="ORF">JBS370_LOCUS27762</name>
    <name evidence="2" type="ORF">ZHD862_LOCUS36570</name>
</gene>
<organism evidence="3 4">
    <name type="scientific">Rotaria sordida</name>
    <dbReference type="NCBI Taxonomy" id="392033"/>
    <lineage>
        <taxon>Eukaryota</taxon>
        <taxon>Metazoa</taxon>
        <taxon>Spiralia</taxon>
        <taxon>Gnathifera</taxon>
        <taxon>Rotifera</taxon>
        <taxon>Eurotatoria</taxon>
        <taxon>Bdelloidea</taxon>
        <taxon>Philodinida</taxon>
        <taxon>Philodinidae</taxon>
        <taxon>Rotaria</taxon>
    </lineage>
</organism>
<dbReference type="EMBL" id="CAJOBD010005318">
    <property type="protein sequence ID" value="CAF4027166.1"/>
    <property type="molecule type" value="Genomic_DNA"/>
</dbReference>
<dbReference type="GO" id="GO:0005886">
    <property type="term" value="C:plasma membrane"/>
    <property type="evidence" value="ECO:0007669"/>
    <property type="project" value="TreeGrafter"/>
</dbReference>
<evidence type="ECO:0000313" key="4">
    <source>
        <dbReference type="Proteomes" id="UP000663836"/>
    </source>
</evidence>
<evidence type="ECO:0000259" key="1">
    <source>
        <dbReference type="Pfam" id="PF18139"/>
    </source>
</evidence>
<protein>
    <recommendedName>
        <fullName evidence="1">TRPM SLOG domain-containing protein</fullName>
    </recommendedName>
</protein>
<feature type="domain" description="TRPM SLOG" evidence="1">
    <location>
        <begin position="100"/>
        <end position="160"/>
    </location>
</feature>
<dbReference type="PANTHER" id="PTHR13800:SF12">
    <property type="entry name" value="TRANSIENT RECEPTOR POTENTIAL CATION CHANNEL SUBFAMILY M MEMBER-LIKE 2"/>
    <property type="match status" value="1"/>
</dbReference>
<dbReference type="Pfam" id="PF18139">
    <property type="entry name" value="LSDAT_euk"/>
    <property type="match status" value="1"/>
</dbReference>
<dbReference type="InterPro" id="IPR041491">
    <property type="entry name" value="TRPM_SLOG"/>
</dbReference>
<reference evidence="3" key="1">
    <citation type="submission" date="2021-02" db="EMBL/GenBank/DDBJ databases">
        <authorList>
            <person name="Nowell W R."/>
        </authorList>
    </citation>
    <scope>NUCLEOTIDE SEQUENCE</scope>
</reference>
<comment type="caution">
    <text evidence="3">The sequence shown here is derived from an EMBL/GenBank/DDBJ whole genome shotgun (WGS) entry which is preliminary data.</text>
</comment>
<dbReference type="PANTHER" id="PTHR13800">
    <property type="entry name" value="TRANSIENT RECEPTOR POTENTIAL CATION CHANNEL, SUBFAMILY M, MEMBER 6"/>
    <property type="match status" value="1"/>
</dbReference>
<dbReference type="Proteomes" id="UP000663836">
    <property type="component" value="Unassembled WGS sequence"/>
</dbReference>
<dbReference type="Proteomes" id="UP000663864">
    <property type="component" value="Unassembled WGS sequence"/>
</dbReference>
<dbReference type="AlphaFoldDB" id="A0A819Q824"/>
<sequence>MSSHKTSYEKWRASILELGLNHRSTCALFSKQQQLQQVPLQQQQNDKCGCGRLKSSHSYDEDQPISQSDDEWNYASCSKMIEDTKNFGILYNPYETHFTKLIRCDIKALAEKLYELIHNDCNQKPPLIISIYGGAKYFKMNERLEKEFMRGIIEAATTAGNV</sequence>